<comment type="caution">
    <text evidence="3">The sequence shown here is derived from an EMBL/GenBank/DDBJ whole genome shotgun (WGS) entry which is preliminary data.</text>
</comment>
<dbReference type="InterPro" id="IPR036249">
    <property type="entry name" value="Thioredoxin-like_sf"/>
</dbReference>
<keyword evidence="3" id="KW-0560">Oxidoreductase</keyword>
<keyword evidence="1" id="KW-1015">Disulfide bond</keyword>
<evidence type="ECO:0000259" key="2">
    <source>
        <dbReference type="PROSITE" id="PS51352"/>
    </source>
</evidence>
<dbReference type="PANTHER" id="PTHR42852:SF13">
    <property type="entry name" value="PROTEIN DIPZ"/>
    <property type="match status" value="1"/>
</dbReference>
<accession>A0ABW3LNM9</accession>
<reference evidence="4" key="1">
    <citation type="journal article" date="2019" name="Int. J. Syst. Evol. Microbiol.">
        <title>The Global Catalogue of Microorganisms (GCM) 10K type strain sequencing project: providing services to taxonomists for standard genome sequencing and annotation.</title>
        <authorList>
            <consortium name="The Broad Institute Genomics Platform"/>
            <consortium name="The Broad Institute Genome Sequencing Center for Infectious Disease"/>
            <person name="Wu L."/>
            <person name="Ma J."/>
        </authorList>
    </citation>
    <scope>NUCLEOTIDE SEQUENCE [LARGE SCALE GENOMIC DNA]</scope>
    <source>
        <strain evidence="4">CCUG 56754</strain>
    </source>
</reference>
<protein>
    <submittedName>
        <fullName evidence="3">Peroxiredoxin family protein</fullName>
        <ecNumber evidence="3">1.11.1.24</ecNumber>
    </submittedName>
</protein>
<dbReference type="CDD" id="cd02966">
    <property type="entry name" value="TlpA_like_family"/>
    <property type="match status" value="1"/>
</dbReference>
<dbReference type="PROSITE" id="PS00194">
    <property type="entry name" value="THIOREDOXIN_1"/>
    <property type="match status" value="1"/>
</dbReference>
<dbReference type="Proteomes" id="UP001597040">
    <property type="component" value="Unassembled WGS sequence"/>
</dbReference>
<proteinExistence type="predicted"/>
<dbReference type="PROSITE" id="PS51352">
    <property type="entry name" value="THIOREDOXIN_2"/>
    <property type="match status" value="1"/>
</dbReference>
<evidence type="ECO:0000313" key="4">
    <source>
        <dbReference type="Proteomes" id="UP001597040"/>
    </source>
</evidence>
<name>A0ABW3LNM9_9BACI</name>
<dbReference type="EC" id="1.11.1.24" evidence="3"/>
<dbReference type="PANTHER" id="PTHR42852">
    <property type="entry name" value="THIOL:DISULFIDE INTERCHANGE PROTEIN DSBE"/>
    <property type="match status" value="1"/>
</dbReference>
<evidence type="ECO:0000256" key="1">
    <source>
        <dbReference type="ARBA" id="ARBA00023157"/>
    </source>
</evidence>
<dbReference type="Gene3D" id="3.40.30.10">
    <property type="entry name" value="Glutaredoxin"/>
    <property type="match status" value="1"/>
</dbReference>
<feature type="domain" description="Thioredoxin" evidence="2">
    <location>
        <begin position="61"/>
        <end position="198"/>
    </location>
</feature>
<dbReference type="SUPFAM" id="SSF52833">
    <property type="entry name" value="Thioredoxin-like"/>
    <property type="match status" value="1"/>
</dbReference>
<sequence>MKKGIIIAIIVGMFVWAVYDFVLQSDESTVTSGEDYEVKDHLTVNGSGDNTDGGEEDKVGLETGNMAPDFELSTLGGDTVKLSDFRGKRVMLNFWATWCPPCRAEMPDMQKFHEEKDIVILAVNLTDTEASIQDIPDFVDEFELTFPILLDEQTAVANEYQIQPIPTSFMVDSNGRIQYKAFGALNYELMVQEFEKMQ</sequence>
<organism evidence="3 4">
    <name type="scientific">Virgibacillus byunsanensis</name>
    <dbReference type="NCBI Taxonomy" id="570945"/>
    <lineage>
        <taxon>Bacteria</taxon>
        <taxon>Bacillati</taxon>
        <taxon>Bacillota</taxon>
        <taxon>Bacilli</taxon>
        <taxon>Bacillales</taxon>
        <taxon>Bacillaceae</taxon>
        <taxon>Virgibacillus</taxon>
    </lineage>
</organism>
<dbReference type="InterPro" id="IPR000866">
    <property type="entry name" value="AhpC/TSA"/>
</dbReference>
<dbReference type="InterPro" id="IPR017937">
    <property type="entry name" value="Thioredoxin_CS"/>
</dbReference>
<dbReference type="Pfam" id="PF00578">
    <property type="entry name" value="AhpC-TSA"/>
    <property type="match status" value="1"/>
</dbReference>
<keyword evidence="3" id="KW-0575">Peroxidase</keyword>
<keyword evidence="4" id="KW-1185">Reference proteome</keyword>
<dbReference type="RefSeq" id="WP_390363659.1">
    <property type="nucleotide sequence ID" value="NZ_JBHTKJ010000053.1"/>
</dbReference>
<dbReference type="InterPro" id="IPR013766">
    <property type="entry name" value="Thioredoxin_domain"/>
</dbReference>
<dbReference type="GO" id="GO:0140824">
    <property type="term" value="F:thioredoxin-dependent peroxiredoxin activity"/>
    <property type="evidence" value="ECO:0007669"/>
    <property type="project" value="UniProtKB-EC"/>
</dbReference>
<gene>
    <name evidence="3" type="ORF">ACFQ3N_16620</name>
</gene>
<evidence type="ECO:0000313" key="3">
    <source>
        <dbReference type="EMBL" id="MFD1039998.1"/>
    </source>
</evidence>
<dbReference type="InterPro" id="IPR050553">
    <property type="entry name" value="Thioredoxin_ResA/DsbE_sf"/>
</dbReference>
<dbReference type="EMBL" id="JBHTKJ010000053">
    <property type="protein sequence ID" value="MFD1039998.1"/>
    <property type="molecule type" value="Genomic_DNA"/>
</dbReference>